<dbReference type="PANTHER" id="PTHR43133:SF8">
    <property type="entry name" value="RNA POLYMERASE SIGMA FACTOR HI_1459-RELATED"/>
    <property type="match status" value="1"/>
</dbReference>
<dbReference type="InterPro" id="IPR036388">
    <property type="entry name" value="WH-like_DNA-bd_sf"/>
</dbReference>
<reference evidence="9 10" key="1">
    <citation type="submission" date="2020-08" db="EMBL/GenBank/DDBJ databases">
        <title>Functional genomics of gut bacteria from endangered species of beetles.</title>
        <authorList>
            <person name="Carlos-Shanley C."/>
        </authorList>
    </citation>
    <scope>NUCLEOTIDE SEQUENCE [LARGE SCALE GENOMIC DNA]</scope>
    <source>
        <strain evidence="9 10">S00070</strain>
    </source>
</reference>
<comment type="caution">
    <text evidence="9">The sequence shown here is derived from an EMBL/GenBank/DDBJ whole genome shotgun (WGS) entry which is preliminary data.</text>
</comment>
<dbReference type="Gene3D" id="1.10.10.10">
    <property type="entry name" value="Winged helix-like DNA-binding domain superfamily/Winged helix DNA-binding domain"/>
    <property type="match status" value="1"/>
</dbReference>
<dbReference type="NCBIfam" id="TIGR02937">
    <property type="entry name" value="sigma70-ECF"/>
    <property type="match status" value="1"/>
</dbReference>
<dbReference type="SUPFAM" id="SSF88659">
    <property type="entry name" value="Sigma3 and sigma4 domains of RNA polymerase sigma factors"/>
    <property type="match status" value="1"/>
</dbReference>
<dbReference type="GO" id="GO:0006352">
    <property type="term" value="P:DNA-templated transcription initiation"/>
    <property type="evidence" value="ECO:0007669"/>
    <property type="project" value="InterPro"/>
</dbReference>
<accession>A0A841ESJ4</accession>
<keyword evidence="2 6" id="KW-0805">Transcription regulation</keyword>
<dbReference type="InterPro" id="IPR013325">
    <property type="entry name" value="RNA_pol_sigma_r2"/>
</dbReference>
<dbReference type="CDD" id="cd06171">
    <property type="entry name" value="Sigma70_r4"/>
    <property type="match status" value="1"/>
</dbReference>
<evidence type="ECO:0000256" key="6">
    <source>
        <dbReference type="RuleBase" id="RU000716"/>
    </source>
</evidence>
<sequence length="191" mass="22269">MLEKELLGKLKNADEAAFRFLVEKYQDKVFNTCLGFLRNVEEAEDLTQEVFIEVYESIVSFRGDAKVSTFLYRIAVNKSLDYLRKKKRKKRFSFVLSIFGLEEQLNSPSNIVAEHPGILLENKERTHLLFSKMDELPERQRVAFSLHKIDGLSYQEIAEVMELSTSAIESLLFRAKGNLQKKLKNYYESEK</sequence>
<dbReference type="Pfam" id="PF04542">
    <property type="entry name" value="Sigma70_r2"/>
    <property type="match status" value="1"/>
</dbReference>
<comment type="similarity">
    <text evidence="1 6">Belongs to the sigma-70 factor family. ECF subfamily.</text>
</comment>
<keyword evidence="3 6" id="KW-0731">Sigma factor</keyword>
<dbReference type="GO" id="GO:0003677">
    <property type="term" value="F:DNA binding"/>
    <property type="evidence" value="ECO:0007669"/>
    <property type="project" value="UniProtKB-KW"/>
</dbReference>
<dbReference type="InterPro" id="IPR013249">
    <property type="entry name" value="RNA_pol_sigma70_r4_t2"/>
</dbReference>
<evidence type="ECO:0000256" key="2">
    <source>
        <dbReference type="ARBA" id="ARBA00023015"/>
    </source>
</evidence>
<keyword evidence="10" id="KW-1185">Reference proteome</keyword>
<dbReference type="SUPFAM" id="SSF88946">
    <property type="entry name" value="Sigma2 domain of RNA polymerase sigma factors"/>
    <property type="match status" value="1"/>
</dbReference>
<evidence type="ECO:0000259" key="8">
    <source>
        <dbReference type="Pfam" id="PF08281"/>
    </source>
</evidence>
<dbReference type="PANTHER" id="PTHR43133">
    <property type="entry name" value="RNA POLYMERASE ECF-TYPE SIGMA FACTO"/>
    <property type="match status" value="1"/>
</dbReference>
<evidence type="ECO:0000256" key="1">
    <source>
        <dbReference type="ARBA" id="ARBA00010641"/>
    </source>
</evidence>
<proteinExistence type="inferred from homology"/>
<dbReference type="Gene3D" id="1.10.1740.10">
    <property type="match status" value="1"/>
</dbReference>
<evidence type="ECO:0000259" key="7">
    <source>
        <dbReference type="Pfam" id="PF04542"/>
    </source>
</evidence>
<evidence type="ECO:0000313" key="9">
    <source>
        <dbReference type="EMBL" id="MBB6004003.1"/>
    </source>
</evidence>
<dbReference type="InterPro" id="IPR013324">
    <property type="entry name" value="RNA_pol_sigma_r3/r4-like"/>
</dbReference>
<feature type="domain" description="RNA polymerase sigma factor 70 region 4 type 2" evidence="8">
    <location>
        <begin position="133"/>
        <end position="177"/>
    </location>
</feature>
<dbReference type="RefSeq" id="WP_184134743.1">
    <property type="nucleotide sequence ID" value="NZ_JACHKT010000018.1"/>
</dbReference>
<keyword evidence="5 6" id="KW-0804">Transcription</keyword>
<dbReference type="EMBL" id="JACHKT010000018">
    <property type="protein sequence ID" value="MBB6004003.1"/>
    <property type="molecule type" value="Genomic_DNA"/>
</dbReference>
<dbReference type="AlphaFoldDB" id="A0A841ESJ4"/>
<evidence type="ECO:0000256" key="4">
    <source>
        <dbReference type="ARBA" id="ARBA00023125"/>
    </source>
</evidence>
<dbReference type="InterPro" id="IPR007627">
    <property type="entry name" value="RNA_pol_sigma70_r2"/>
</dbReference>
<dbReference type="InterPro" id="IPR014284">
    <property type="entry name" value="RNA_pol_sigma-70_dom"/>
</dbReference>
<keyword evidence="4 6" id="KW-0238">DNA-binding</keyword>
<protein>
    <recommendedName>
        <fullName evidence="6">RNA polymerase sigma factor</fullName>
    </recommendedName>
</protein>
<dbReference type="InterPro" id="IPR000838">
    <property type="entry name" value="RNA_pol_sigma70_ECF_CS"/>
</dbReference>
<evidence type="ECO:0000256" key="5">
    <source>
        <dbReference type="ARBA" id="ARBA00023163"/>
    </source>
</evidence>
<dbReference type="InterPro" id="IPR039425">
    <property type="entry name" value="RNA_pol_sigma-70-like"/>
</dbReference>
<dbReference type="Pfam" id="PF08281">
    <property type="entry name" value="Sigma70_r4_2"/>
    <property type="match status" value="1"/>
</dbReference>
<feature type="domain" description="RNA polymerase sigma-70 region 2" evidence="7">
    <location>
        <begin position="21"/>
        <end position="88"/>
    </location>
</feature>
<dbReference type="PROSITE" id="PS01063">
    <property type="entry name" value="SIGMA70_ECF"/>
    <property type="match status" value="1"/>
</dbReference>
<organism evidence="9 10">
    <name type="scientific">Arcicella rosea</name>
    <dbReference type="NCBI Taxonomy" id="502909"/>
    <lineage>
        <taxon>Bacteria</taxon>
        <taxon>Pseudomonadati</taxon>
        <taxon>Bacteroidota</taxon>
        <taxon>Cytophagia</taxon>
        <taxon>Cytophagales</taxon>
        <taxon>Flectobacillaceae</taxon>
        <taxon>Arcicella</taxon>
    </lineage>
</organism>
<gene>
    <name evidence="9" type="ORF">HNP25_002664</name>
</gene>
<dbReference type="Proteomes" id="UP000524404">
    <property type="component" value="Unassembled WGS sequence"/>
</dbReference>
<evidence type="ECO:0000256" key="3">
    <source>
        <dbReference type="ARBA" id="ARBA00023082"/>
    </source>
</evidence>
<name>A0A841ESJ4_9BACT</name>
<evidence type="ECO:0000313" key="10">
    <source>
        <dbReference type="Proteomes" id="UP000524404"/>
    </source>
</evidence>
<dbReference type="GO" id="GO:0016987">
    <property type="term" value="F:sigma factor activity"/>
    <property type="evidence" value="ECO:0007669"/>
    <property type="project" value="UniProtKB-KW"/>
</dbReference>